<name>A0A8X7N9H9_9BASI</name>
<evidence type="ECO:0000313" key="2">
    <source>
        <dbReference type="Proteomes" id="UP000078113"/>
    </source>
</evidence>
<organism evidence="1 2">
    <name type="scientific">Tilletia walkeri</name>
    <dbReference type="NCBI Taxonomy" id="117179"/>
    <lineage>
        <taxon>Eukaryota</taxon>
        <taxon>Fungi</taxon>
        <taxon>Dikarya</taxon>
        <taxon>Basidiomycota</taxon>
        <taxon>Ustilaginomycotina</taxon>
        <taxon>Exobasidiomycetes</taxon>
        <taxon>Tilletiales</taxon>
        <taxon>Tilletiaceae</taxon>
        <taxon>Tilletia</taxon>
    </lineage>
</organism>
<gene>
    <name evidence="1" type="ORF">A4X09_0g4372</name>
</gene>
<comment type="caution">
    <text evidence="1">The sequence shown here is derived from an EMBL/GenBank/DDBJ whole genome shotgun (WGS) entry which is preliminary data.</text>
</comment>
<dbReference type="EMBL" id="LWDG02000184">
    <property type="protein sequence ID" value="KAE8267966.1"/>
    <property type="molecule type" value="Genomic_DNA"/>
</dbReference>
<keyword evidence="2" id="KW-1185">Reference proteome</keyword>
<dbReference type="Proteomes" id="UP000078113">
    <property type="component" value="Unassembled WGS sequence"/>
</dbReference>
<reference evidence="1" key="1">
    <citation type="submission" date="2016-04" db="EMBL/GenBank/DDBJ databases">
        <authorList>
            <person name="Nguyen H.D."/>
            <person name="Samba Siva P."/>
            <person name="Cullis J."/>
            <person name="Levesque C.A."/>
            <person name="Hambleton S."/>
        </authorList>
    </citation>
    <scope>NUCLEOTIDE SEQUENCE</scope>
    <source>
        <strain evidence="1">DAOMC 236422</strain>
    </source>
</reference>
<reference evidence="1" key="2">
    <citation type="journal article" date="2019" name="IMA Fungus">
        <title>Genome sequencing and comparison of five Tilletia species to identify candidate genes for the detection of regulated species infecting wheat.</title>
        <authorList>
            <person name="Nguyen H.D.T."/>
            <person name="Sultana T."/>
            <person name="Kesanakurti P."/>
            <person name="Hambleton S."/>
        </authorList>
    </citation>
    <scope>NUCLEOTIDE SEQUENCE</scope>
    <source>
        <strain evidence="1">DAOMC 236422</strain>
    </source>
</reference>
<sequence>MIVLAADTRLLVPNGQAINASTLRPGSFVLGDDGQGKRVKSISTQTRAHWTSAKYNPDNRSGGRKVSVHMGNDMRLGLQPTIRGISPSTNEKLRQEIAAALRYQRIKIDKALERLSAVDQLAPCSLVVRQGVGTTRNYLAELQALREMLVGPFQPFVLPGLSTINVERAGFVQRYRGLIIEEQTAEPTHIGHAQDDEQAVMDDFDGADLSGSAEEADEVQDTVASVRSLMEGNSEIAWAIDGVQAGLTEVMHWISLRLAWVLGYWLGEAWRNTGALGAGYKDLEKLADHLNDLIPAVPLIRPGQGECELKVYPASDTATVWIAAKCALDAVDDSRRFRLLTAVLSFCEL</sequence>
<proteinExistence type="predicted"/>
<dbReference type="AlphaFoldDB" id="A0A8X7N9H9"/>
<protein>
    <submittedName>
        <fullName evidence="1">Uncharacterized protein</fullName>
    </submittedName>
</protein>
<accession>A0A8X7N9H9</accession>
<evidence type="ECO:0000313" key="1">
    <source>
        <dbReference type="EMBL" id="KAE8267966.1"/>
    </source>
</evidence>